<reference evidence="2 3" key="1">
    <citation type="journal article" date="2019" name="Int. J. Syst. Evol. Microbiol.">
        <title>The Global Catalogue of Microorganisms (GCM) 10K type strain sequencing project: providing services to taxonomists for standard genome sequencing and annotation.</title>
        <authorList>
            <consortium name="The Broad Institute Genomics Platform"/>
            <consortium name="The Broad Institute Genome Sequencing Center for Infectious Disease"/>
            <person name="Wu L."/>
            <person name="Ma J."/>
        </authorList>
    </citation>
    <scope>NUCLEOTIDE SEQUENCE [LARGE SCALE GENOMIC DNA]</scope>
    <source>
        <strain evidence="2 3">JCM 13929</strain>
    </source>
</reference>
<keyword evidence="3" id="KW-1185">Reference proteome</keyword>
<evidence type="ECO:0000256" key="1">
    <source>
        <dbReference type="SAM" id="MobiDB-lite"/>
    </source>
</evidence>
<feature type="compositionally biased region" description="Basic and acidic residues" evidence="1">
    <location>
        <begin position="52"/>
        <end position="73"/>
    </location>
</feature>
<feature type="region of interest" description="Disordered" evidence="1">
    <location>
        <begin position="50"/>
        <end position="73"/>
    </location>
</feature>
<proteinExistence type="predicted"/>
<name>A0ABN2HN05_9ACTN</name>
<accession>A0ABN2HN05</accession>
<evidence type="ECO:0000313" key="2">
    <source>
        <dbReference type="EMBL" id="GAA1690561.1"/>
    </source>
</evidence>
<organism evidence="2 3">
    <name type="scientific">Nonomuraea maheshkhaliensis</name>
    <dbReference type="NCBI Taxonomy" id="419590"/>
    <lineage>
        <taxon>Bacteria</taxon>
        <taxon>Bacillati</taxon>
        <taxon>Actinomycetota</taxon>
        <taxon>Actinomycetes</taxon>
        <taxon>Streptosporangiales</taxon>
        <taxon>Streptosporangiaceae</taxon>
        <taxon>Nonomuraea</taxon>
    </lineage>
</organism>
<gene>
    <name evidence="2" type="ORF">GCM10009733_103420</name>
</gene>
<sequence length="73" mass="7911">MVALPETVSLGGGDQHLRLNLSEPAHRALLRAQVDRAGYTVLRVAPGADTAGVERQENDSFRRKEPSVTASDR</sequence>
<comment type="caution">
    <text evidence="2">The sequence shown here is derived from an EMBL/GenBank/DDBJ whole genome shotgun (WGS) entry which is preliminary data.</text>
</comment>
<protein>
    <submittedName>
        <fullName evidence="2">Uncharacterized protein</fullName>
    </submittedName>
</protein>
<dbReference type="EMBL" id="BAAAMU010000172">
    <property type="protein sequence ID" value="GAA1690561.1"/>
    <property type="molecule type" value="Genomic_DNA"/>
</dbReference>
<evidence type="ECO:0000313" key="3">
    <source>
        <dbReference type="Proteomes" id="UP001500064"/>
    </source>
</evidence>
<dbReference type="Proteomes" id="UP001500064">
    <property type="component" value="Unassembled WGS sequence"/>
</dbReference>